<reference evidence="2 3" key="1">
    <citation type="submission" date="2020-08" db="EMBL/GenBank/DDBJ databases">
        <title>A Genomic Blueprint of the Chicken Gut Microbiome.</title>
        <authorList>
            <person name="Gilroy R."/>
            <person name="Ravi A."/>
            <person name="Getino M."/>
            <person name="Pursley I."/>
            <person name="Horton D.L."/>
            <person name="Alikhan N.-F."/>
            <person name="Baker D."/>
            <person name="Gharbi K."/>
            <person name="Hall N."/>
            <person name="Watson M."/>
            <person name="Adriaenssens E.M."/>
            <person name="Foster-Nyarko E."/>
            <person name="Jarju S."/>
            <person name="Secka A."/>
            <person name="Antonio M."/>
            <person name="Oren A."/>
            <person name="Chaudhuri R."/>
            <person name="La Ragione R.M."/>
            <person name="Hildebrand F."/>
            <person name="Pallen M.J."/>
        </authorList>
    </citation>
    <scope>NUCLEOTIDE SEQUENCE [LARGE SCALE GENOMIC DNA]</scope>
    <source>
        <strain evidence="2 3">Sa2BVA9</strain>
    </source>
</reference>
<organism evidence="2 3">
    <name type="scientific">Paenibacillus gallinarum</name>
    <dbReference type="NCBI Taxonomy" id="2762232"/>
    <lineage>
        <taxon>Bacteria</taxon>
        <taxon>Bacillati</taxon>
        <taxon>Bacillota</taxon>
        <taxon>Bacilli</taxon>
        <taxon>Bacillales</taxon>
        <taxon>Paenibacillaceae</taxon>
        <taxon>Paenibacillus</taxon>
    </lineage>
</organism>
<proteinExistence type="predicted"/>
<dbReference type="EMBL" id="JACSQL010000007">
    <property type="protein sequence ID" value="MBD7969501.1"/>
    <property type="molecule type" value="Genomic_DNA"/>
</dbReference>
<dbReference type="Proteomes" id="UP000608071">
    <property type="component" value="Unassembled WGS sequence"/>
</dbReference>
<comment type="caution">
    <text evidence="2">The sequence shown here is derived from an EMBL/GenBank/DDBJ whole genome shotgun (WGS) entry which is preliminary data.</text>
</comment>
<accession>A0ABR8T187</accession>
<gene>
    <name evidence="2" type="ORF">H9647_15655</name>
</gene>
<keyword evidence="3" id="KW-1185">Reference proteome</keyword>
<sequence>MAEHYDIRLLRQQDINLSRNKGGVIQGTVNEKYYDELIVYRCFPFQYDSSYISIRNAEDEELGIVREIEELDKESACVLKEELELRYFLPKVTRIDSVKNKSGLWLWELQTNLGPTRMVMRNLHEHLLYPGEGWIIITDMNGKRCEIKDWRMLDSHSQKQLQEII</sequence>
<feature type="domain" description="DUF1854" evidence="1">
    <location>
        <begin position="34"/>
        <end position="163"/>
    </location>
</feature>
<dbReference type="RefSeq" id="WP_191801620.1">
    <property type="nucleotide sequence ID" value="NZ_JACSQL010000007.1"/>
</dbReference>
<evidence type="ECO:0000313" key="2">
    <source>
        <dbReference type="EMBL" id="MBD7969501.1"/>
    </source>
</evidence>
<evidence type="ECO:0000313" key="3">
    <source>
        <dbReference type="Proteomes" id="UP000608071"/>
    </source>
</evidence>
<name>A0ABR8T187_9BACL</name>
<protein>
    <submittedName>
        <fullName evidence="2">DUF1854 domain-containing protein</fullName>
    </submittedName>
</protein>
<evidence type="ECO:0000259" key="1">
    <source>
        <dbReference type="Pfam" id="PF08909"/>
    </source>
</evidence>
<dbReference type="Pfam" id="PF08909">
    <property type="entry name" value="DUF1854"/>
    <property type="match status" value="1"/>
</dbReference>
<dbReference type="InterPro" id="IPR015005">
    <property type="entry name" value="DUF1854"/>
</dbReference>